<organism evidence="1 2">
    <name type="scientific">Paenibacillus algicola</name>
    <dbReference type="NCBI Taxonomy" id="2565926"/>
    <lineage>
        <taxon>Bacteria</taxon>
        <taxon>Bacillati</taxon>
        <taxon>Bacillota</taxon>
        <taxon>Bacilli</taxon>
        <taxon>Bacillales</taxon>
        <taxon>Paenibacillaceae</taxon>
        <taxon>Paenibacillus</taxon>
    </lineage>
</organism>
<proteinExistence type="predicted"/>
<dbReference type="Proteomes" id="UP000300879">
    <property type="component" value="Chromosome"/>
</dbReference>
<gene>
    <name evidence="1" type="ORF">E6C60_1160</name>
</gene>
<name>A0A4P8XHS7_9BACL</name>
<reference evidence="1 2" key="1">
    <citation type="submission" date="2019-05" db="EMBL/GenBank/DDBJ databases">
        <authorList>
            <person name="Chen C."/>
        </authorList>
    </citation>
    <scope>NUCLEOTIDE SEQUENCE [LARGE SCALE GENOMIC DNA]</scope>
    <source>
        <strain evidence="1 2">HB172198</strain>
    </source>
</reference>
<keyword evidence="2" id="KW-1185">Reference proteome</keyword>
<dbReference type="KEGG" id="palo:E6C60_1160"/>
<protein>
    <submittedName>
        <fullName evidence="1">Uncharacterized protein</fullName>
    </submittedName>
</protein>
<sequence length="40" mass="4492">MKWTLAFFLLEAQKRTGSSHALTLPQIDLYSAGTRSIIII</sequence>
<accession>A0A4P8XHS7</accession>
<dbReference type="AlphaFoldDB" id="A0A4P8XHS7"/>
<evidence type="ECO:0000313" key="1">
    <source>
        <dbReference type="EMBL" id="QCT01878.1"/>
    </source>
</evidence>
<evidence type="ECO:0000313" key="2">
    <source>
        <dbReference type="Proteomes" id="UP000300879"/>
    </source>
</evidence>
<dbReference type="EMBL" id="CP040396">
    <property type="protein sequence ID" value="QCT01878.1"/>
    <property type="molecule type" value="Genomic_DNA"/>
</dbReference>